<evidence type="ECO:0000256" key="2">
    <source>
        <dbReference type="ARBA" id="ARBA00022679"/>
    </source>
</evidence>
<keyword evidence="6" id="KW-1185">Reference proteome</keyword>
<evidence type="ECO:0000256" key="3">
    <source>
        <dbReference type="ARBA" id="ARBA00022691"/>
    </source>
</evidence>
<keyword evidence="3" id="KW-0949">S-adenosyl-L-methionine</keyword>
<protein>
    <submittedName>
        <fullName evidence="5">Class I SAM-dependent methyltransferase</fullName>
        <ecNumber evidence="5">2.1.1.-</ecNumber>
    </submittedName>
</protein>
<reference evidence="6" key="1">
    <citation type="journal article" date="2019" name="Int. J. Syst. Evol. Microbiol.">
        <title>The Global Catalogue of Microorganisms (GCM) 10K type strain sequencing project: providing services to taxonomists for standard genome sequencing and annotation.</title>
        <authorList>
            <consortium name="The Broad Institute Genomics Platform"/>
            <consortium name="The Broad Institute Genome Sequencing Center for Infectious Disease"/>
            <person name="Wu L."/>
            <person name="Ma J."/>
        </authorList>
    </citation>
    <scope>NUCLEOTIDE SEQUENCE [LARGE SCALE GENOMIC DNA]</scope>
    <source>
        <strain evidence="6">CGMCC 4.7304</strain>
    </source>
</reference>
<gene>
    <name evidence="5" type="ORF">ACFP1Z_27475</name>
</gene>
<dbReference type="SUPFAM" id="SSF53335">
    <property type="entry name" value="S-adenosyl-L-methionine-dependent methyltransferases"/>
    <property type="match status" value="1"/>
</dbReference>
<dbReference type="PANTHER" id="PTHR43464">
    <property type="entry name" value="METHYLTRANSFERASE"/>
    <property type="match status" value="1"/>
</dbReference>
<dbReference type="EMBL" id="JBHSPB010000021">
    <property type="protein sequence ID" value="MFC5723912.1"/>
    <property type="molecule type" value="Genomic_DNA"/>
</dbReference>
<comment type="caution">
    <text evidence="5">The sequence shown here is derived from an EMBL/GenBank/DDBJ whole genome shotgun (WGS) entry which is preliminary data.</text>
</comment>
<dbReference type="Pfam" id="PF13649">
    <property type="entry name" value="Methyltransf_25"/>
    <property type="match status" value="1"/>
</dbReference>
<proteinExistence type="predicted"/>
<dbReference type="EC" id="2.1.1.-" evidence="5"/>
<name>A0ABW0Z648_9ACTN</name>
<evidence type="ECO:0000313" key="5">
    <source>
        <dbReference type="EMBL" id="MFC5723912.1"/>
    </source>
</evidence>
<evidence type="ECO:0000313" key="6">
    <source>
        <dbReference type="Proteomes" id="UP001596083"/>
    </source>
</evidence>
<dbReference type="InterPro" id="IPR041698">
    <property type="entry name" value="Methyltransf_25"/>
</dbReference>
<accession>A0ABW0Z648</accession>
<dbReference type="GO" id="GO:0032259">
    <property type="term" value="P:methylation"/>
    <property type="evidence" value="ECO:0007669"/>
    <property type="project" value="UniProtKB-KW"/>
</dbReference>
<organism evidence="5 6">
    <name type="scientific">Streptomyces gamaensis</name>
    <dbReference type="NCBI Taxonomy" id="1763542"/>
    <lineage>
        <taxon>Bacteria</taxon>
        <taxon>Bacillati</taxon>
        <taxon>Actinomycetota</taxon>
        <taxon>Actinomycetes</taxon>
        <taxon>Kitasatosporales</taxon>
        <taxon>Streptomycetaceae</taxon>
        <taxon>Streptomyces</taxon>
    </lineage>
</organism>
<keyword evidence="1 5" id="KW-0489">Methyltransferase</keyword>
<sequence>MSLYQAILDETATEGLRLTTVGLADRNTVWQLDSPAGFAVKVTRGRAALFTCEKAAALTLDALRECCAPFGVGEAVECGESQYILAVGLLDDTELMVAGTDADVTASAVEFSPTSDDVRSIAGSIGDYYYGYEDRYRTVYENGAHLWESAEPNASLLQMIQECPDVFSGRIIDLGCGEGRDSLYLLSQGHDVVSVDVSHSALARARERAAAANLDASGFVERDIIYLRGFDENSFDLAMNMGCLHMLVDEEQRARHISRVFEILRPGGHFIVDHCASEWGKGFFSVPDYEEVAADFVPGRVMTRRIRVEGGEKNVGLEVLPFSERSGDALVEEISRHGFRLVNSTHTDTEAFGSSTMVLFQKPGGGEQTS</sequence>
<dbReference type="GO" id="GO:0008168">
    <property type="term" value="F:methyltransferase activity"/>
    <property type="evidence" value="ECO:0007669"/>
    <property type="project" value="UniProtKB-KW"/>
</dbReference>
<dbReference type="PANTHER" id="PTHR43464:SF19">
    <property type="entry name" value="UBIQUINONE BIOSYNTHESIS O-METHYLTRANSFERASE, MITOCHONDRIAL"/>
    <property type="match status" value="1"/>
</dbReference>
<evidence type="ECO:0000259" key="4">
    <source>
        <dbReference type="Pfam" id="PF13649"/>
    </source>
</evidence>
<dbReference type="RefSeq" id="WP_390320332.1">
    <property type="nucleotide sequence ID" value="NZ_JBHSPB010000021.1"/>
</dbReference>
<dbReference type="InterPro" id="IPR029063">
    <property type="entry name" value="SAM-dependent_MTases_sf"/>
</dbReference>
<keyword evidence="2 5" id="KW-0808">Transferase</keyword>
<dbReference type="Gene3D" id="3.40.50.150">
    <property type="entry name" value="Vaccinia Virus protein VP39"/>
    <property type="match status" value="1"/>
</dbReference>
<dbReference type="Proteomes" id="UP001596083">
    <property type="component" value="Unassembled WGS sequence"/>
</dbReference>
<dbReference type="CDD" id="cd02440">
    <property type="entry name" value="AdoMet_MTases"/>
    <property type="match status" value="1"/>
</dbReference>
<evidence type="ECO:0000256" key="1">
    <source>
        <dbReference type="ARBA" id="ARBA00022603"/>
    </source>
</evidence>
<feature type="domain" description="Methyltransferase" evidence="4">
    <location>
        <begin position="171"/>
        <end position="268"/>
    </location>
</feature>